<keyword evidence="4" id="KW-1185">Reference proteome</keyword>
<evidence type="ECO:0000313" key="4">
    <source>
        <dbReference type="Proteomes" id="UP000023623"/>
    </source>
</evidence>
<name>A0A022XI50_TRISD</name>
<accession>A0A022XI50</accession>
<feature type="transmembrane region" description="Helical" evidence="2">
    <location>
        <begin position="20"/>
        <end position="42"/>
    </location>
</feature>
<sequence length="91" mass="10225">MQQWVYYVSPEVNAISQYPTILAVCISLTFVMTVVVCLRIWVRAVWKKSFGVDDAVIVSSACVVHNSVPARSRSSSQTTSKGESEYICYRK</sequence>
<dbReference type="Proteomes" id="UP000023623">
    <property type="component" value="Unassembled WGS sequence"/>
</dbReference>
<dbReference type="AlphaFoldDB" id="A0A022XI50"/>
<feature type="region of interest" description="Disordered" evidence="1">
    <location>
        <begin position="69"/>
        <end position="91"/>
    </location>
</feature>
<gene>
    <name evidence="3" type="ORF">H105_07238</name>
</gene>
<proteinExistence type="predicted"/>
<reference evidence="3 4" key="1">
    <citation type="submission" date="2014-02" db="EMBL/GenBank/DDBJ databases">
        <title>The Genome Sequence of Trichophyton rubrum (morphotype soudanense) CBS 452.61.</title>
        <authorList>
            <consortium name="The Broad Institute Genomics Platform"/>
            <person name="Cuomo C.A."/>
            <person name="White T.C."/>
            <person name="Graser Y."/>
            <person name="Martinez-Rossi N."/>
            <person name="Heitman J."/>
            <person name="Young S.K."/>
            <person name="Zeng Q."/>
            <person name="Gargeya S."/>
            <person name="Abouelleil A."/>
            <person name="Alvarado L."/>
            <person name="Chapman S.B."/>
            <person name="Gainer-Dewar J."/>
            <person name="Goldberg J."/>
            <person name="Griggs A."/>
            <person name="Gujja S."/>
            <person name="Hansen M."/>
            <person name="Howarth C."/>
            <person name="Imamovic A."/>
            <person name="Larimer J."/>
            <person name="Martinez D."/>
            <person name="Murphy C."/>
            <person name="Pearson M.D."/>
            <person name="Persinoti G."/>
            <person name="Poon T."/>
            <person name="Priest M."/>
            <person name="Roberts A.D."/>
            <person name="Saif S."/>
            <person name="Shea T.D."/>
            <person name="Sykes S.N."/>
            <person name="Wortman J."/>
            <person name="Nusbaum C."/>
            <person name="Birren B."/>
        </authorList>
    </citation>
    <scope>NUCLEOTIDE SEQUENCE [LARGE SCALE GENOMIC DNA]</scope>
    <source>
        <strain evidence="3 4">CBS 452.61</strain>
    </source>
</reference>
<dbReference type="EMBL" id="KK208912">
    <property type="protein sequence ID" value="EZF70425.1"/>
    <property type="molecule type" value="Genomic_DNA"/>
</dbReference>
<feature type="compositionally biased region" description="Polar residues" evidence="1">
    <location>
        <begin position="72"/>
        <end position="81"/>
    </location>
</feature>
<keyword evidence="2" id="KW-1133">Transmembrane helix</keyword>
<evidence type="ECO:0000313" key="3">
    <source>
        <dbReference type="EMBL" id="EZF70425.1"/>
    </source>
</evidence>
<protein>
    <submittedName>
        <fullName evidence="3">Uncharacterized protein</fullName>
    </submittedName>
</protein>
<evidence type="ECO:0000256" key="2">
    <source>
        <dbReference type="SAM" id="Phobius"/>
    </source>
</evidence>
<keyword evidence="2" id="KW-0472">Membrane</keyword>
<keyword evidence="2" id="KW-0812">Transmembrane</keyword>
<evidence type="ECO:0000256" key="1">
    <source>
        <dbReference type="SAM" id="MobiDB-lite"/>
    </source>
</evidence>
<dbReference type="HOGENOM" id="CLU_2428644_0_0_1"/>
<organism evidence="3 4">
    <name type="scientific">Trichophyton soudanense CBS 452.61</name>
    <dbReference type="NCBI Taxonomy" id="1215331"/>
    <lineage>
        <taxon>Eukaryota</taxon>
        <taxon>Fungi</taxon>
        <taxon>Dikarya</taxon>
        <taxon>Ascomycota</taxon>
        <taxon>Pezizomycotina</taxon>
        <taxon>Eurotiomycetes</taxon>
        <taxon>Eurotiomycetidae</taxon>
        <taxon>Onygenales</taxon>
        <taxon>Arthrodermataceae</taxon>
        <taxon>Trichophyton</taxon>
    </lineage>
</organism>